<evidence type="ECO:0000256" key="6">
    <source>
        <dbReference type="ARBA" id="ARBA00023014"/>
    </source>
</evidence>
<sequence>MRGLCEALPGLISSFLPRDDEYSVIWALRNFGGNPFVLLVSIVLSQNTSDSNAIRALRNLLERGLTSPQSVLSSSDEELVNAVRVAGQYSSRVKTLKELARFFVSNPGFVVSICRDVRKTREALLGIHGVGEKTADVFLSVYCEASSVFPVDRHIMRITSRVLGRKVSYREASDFWLSCARSVGLPSVYKLHVFLIDMGRRLCRPRDPHCSSCPFRNHCSYASPHHYGPTASNEPGSGSQ</sequence>
<dbReference type="Pfam" id="PF00730">
    <property type="entry name" value="HhH-GPD"/>
    <property type="match status" value="1"/>
</dbReference>
<dbReference type="PANTHER" id="PTHR10359:SF18">
    <property type="entry name" value="ENDONUCLEASE III"/>
    <property type="match status" value="1"/>
</dbReference>
<keyword evidence="1" id="KW-0004">4Fe-4S</keyword>
<keyword evidence="2" id="KW-0479">Metal-binding</keyword>
<accession>A0A7C1E0H6</accession>
<dbReference type="InterPro" id="IPR023170">
    <property type="entry name" value="HhH_base_excis_C"/>
</dbReference>
<evidence type="ECO:0000256" key="3">
    <source>
        <dbReference type="ARBA" id="ARBA00022763"/>
    </source>
</evidence>
<proteinExistence type="predicted"/>
<feature type="domain" description="HhH-GPD" evidence="8">
    <location>
        <begin position="44"/>
        <end position="201"/>
    </location>
</feature>
<dbReference type="GO" id="GO:0019104">
    <property type="term" value="F:DNA N-glycosylase activity"/>
    <property type="evidence" value="ECO:0007669"/>
    <property type="project" value="TreeGrafter"/>
</dbReference>
<evidence type="ECO:0000256" key="7">
    <source>
        <dbReference type="ARBA" id="ARBA00023295"/>
    </source>
</evidence>
<evidence type="ECO:0000313" key="9">
    <source>
        <dbReference type="EMBL" id="HDS10937.1"/>
    </source>
</evidence>
<dbReference type="Gene3D" id="1.10.1670.10">
    <property type="entry name" value="Helix-hairpin-Helix base-excision DNA repair enzymes (C-terminal)"/>
    <property type="match status" value="1"/>
</dbReference>
<keyword evidence="3" id="KW-0227">DNA damage</keyword>
<dbReference type="GO" id="GO:0046872">
    <property type="term" value="F:metal ion binding"/>
    <property type="evidence" value="ECO:0007669"/>
    <property type="project" value="UniProtKB-KW"/>
</dbReference>
<keyword evidence="9" id="KW-0255">Endonuclease</keyword>
<gene>
    <name evidence="9" type="ORF">ENO04_04930</name>
</gene>
<reference evidence="9" key="1">
    <citation type="journal article" date="2020" name="mSystems">
        <title>Genome- and Community-Level Interaction Insights into Carbon Utilization and Element Cycling Functions of Hydrothermarchaeota in Hydrothermal Sediment.</title>
        <authorList>
            <person name="Zhou Z."/>
            <person name="Liu Y."/>
            <person name="Xu W."/>
            <person name="Pan J."/>
            <person name="Luo Z.H."/>
            <person name="Li M."/>
        </authorList>
    </citation>
    <scope>NUCLEOTIDE SEQUENCE [LARGE SCALE GENOMIC DNA]</scope>
    <source>
        <strain evidence="9">SpSt-123</strain>
    </source>
</reference>
<evidence type="ECO:0000256" key="5">
    <source>
        <dbReference type="ARBA" id="ARBA00023004"/>
    </source>
</evidence>
<organism evidence="9">
    <name type="scientific">Fervidicoccus fontis</name>
    <dbReference type="NCBI Taxonomy" id="683846"/>
    <lineage>
        <taxon>Archaea</taxon>
        <taxon>Thermoproteota</taxon>
        <taxon>Thermoprotei</taxon>
        <taxon>Fervidicoccales</taxon>
        <taxon>Fervidicoccaceae</taxon>
        <taxon>Fervidicoccus</taxon>
    </lineage>
</organism>
<comment type="caution">
    <text evidence="9">The sequence shown here is derived from an EMBL/GenBank/DDBJ whole genome shotgun (WGS) entry which is preliminary data.</text>
</comment>
<dbReference type="InterPro" id="IPR011257">
    <property type="entry name" value="DNA_glycosylase"/>
</dbReference>
<dbReference type="CDD" id="cd00056">
    <property type="entry name" value="ENDO3c"/>
    <property type="match status" value="1"/>
</dbReference>
<keyword evidence="7" id="KW-0326">Glycosidase</keyword>
<evidence type="ECO:0000256" key="1">
    <source>
        <dbReference type="ARBA" id="ARBA00022485"/>
    </source>
</evidence>
<dbReference type="PIRSF" id="PIRSF001435">
    <property type="entry name" value="Nth"/>
    <property type="match status" value="1"/>
</dbReference>
<dbReference type="GO" id="GO:0004519">
    <property type="term" value="F:endonuclease activity"/>
    <property type="evidence" value="ECO:0007669"/>
    <property type="project" value="UniProtKB-KW"/>
</dbReference>
<dbReference type="GO" id="GO:0006285">
    <property type="term" value="P:base-excision repair, AP site formation"/>
    <property type="evidence" value="ECO:0007669"/>
    <property type="project" value="TreeGrafter"/>
</dbReference>
<dbReference type="EMBL" id="DSDY01000152">
    <property type="protein sequence ID" value="HDS10937.1"/>
    <property type="molecule type" value="Genomic_DNA"/>
</dbReference>
<evidence type="ECO:0000256" key="2">
    <source>
        <dbReference type="ARBA" id="ARBA00022723"/>
    </source>
</evidence>
<protein>
    <submittedName>
        <fullName evidence="9">Endonuclease III</fullName>
    </submittedName>
</protein>
<dbReference type="GO" id="GO:0051539">
    <property type="term" value="F:4 iron, 4 sulfur cluster binding"/>
    <property type="evidence" value="ECO:0007669"/>
    <property type="project" value="UniProtKB-KW"/>
</dbReference>
<dbReference type="SUPFAM" id="SSF48150">
    <property type="entry name" value="DNA-glycosylase"/>
    <property type="match status" value="1"/>
</dbReference>
<keyword evidence="4" id="KW-0378">Hydrolase</keyword>
<evidence type="ECO:0000259" key="8">
    <source>
        <dbReference type="SMART" id="SM00478"/>
    </source>
</evidence>
<evidence type="ECO:0000256" key="4">
    <source>
        <dbReference type="ARBA" id="ARBA00022801"/>
    </source>
</evidence>
<dbReference type="Gene3D" id="1.10.340.30">
    <property type="entry name" value="Hypothetical protein, domain 2"/>
    <property type="match status" value="1"/>
</dbReference>
<dbReference type="PANTHER" id="PTHR10359">
    <property type="entry name" value="A/G-SPECIFIC ADENINE GLYCOSYLASE/ENDONUCLEASE III"/>
    <property type="match status" value="1"/>
</dbReference>
<dbReference type="SMART" id="SM00478">
    <property type="entry name" value="ENDO3c"/>
    <property type="match status" value="1"/>
</dbReference>
<keyword evidence="6" id="KW-0411">Iron-sulfur</keyword>
<name>A0A7C1E0H6_9CREN</name>
<dbReference type="InterPro" id="IPR003265">
    <property type="entry name" value="HhH-GPD_domain"/>
</dbReference>
<dbReference type="AlphaFoldDB" id="A0A7C1E0H6"/>
<keyword evidence="5" id="KW-0408">Iron</keyword>
<keyword evidence="9" id="KW-0540">Nuclease</keyword>